<evidence type="ECO:0000256" key="1">
    <source>
        <dbReference type="ARBA" id="ARBA00009254"/>
    </source>
</evidence>
<dbReference type="InterPro" id="IPR001854">
    <property type="entry name" value="Ribosomal_uL29"/>
</dbReference>
<comment type="similarity">
    <text evidence="1">Belongs to the universal ribosomal protein uL29 family.</text>
</comment>
<keyword evidence="4" id="KW-0934">Plastid</keyword>
<keyword evidence="3" id="KW-0687">Ribonucleoprotein</keyword>
<evidence type="ECO:0000256" key="2">
    <source>
        <dbReference type="ARBA" id="ARBA00022980"/>
    </source>
</evidence>
<proteinExistence type="inferred from homology"/>
<evidence type="ECO:0000313" key="4">
    <source>
        <dbReference type="EMBL" id="ARW67079.1"/>
    </source>
</evidence>
<dbReference type="NCBIfam" id="TIGR00012">
    <property type="entry name" value="L29"/>
    <property type="match status" value="1"/>
</dbReference>
<organism evidence="4">
    <name type="scientific">Sonderella linearis</name>
    <dbReference type="NCBI Taxonomy" id="110477"/>
    <lineage>
        <taxon>Eukaryota</taxon>
        <taxon>Rhodophyta</taxon>
        <taxon>Florideophyceae</taxon>
        <taxon>Rhodymeniophycidae</taxon>
        <taxon>Ceramiales</taxon>
        <taxon>Rhodomelaceae</taxon>
        <taxon>Sonderella</taxon>
    </lineage>
</organism>
<sequence>MSKINQDNKHISIEQIDNKIIELKKELVLLKIKKITKQNVKIHLIRIVQNNISKMFSLRTSIINKNK</sequence>
<keyword evidence="4" id="KW-0150">Chloroplast</keyword>
<protein>
    <submittedName>
        <fullName evidence="4">Ribosomal protein L29</fullName>
    </submittedName>
</protein>
<name>A0A1Z1MMI1_9FLOR</name>
<dbReference type="EMBL" id="MF101445">
    <property type="protein sequence ID" value="ARW67079.1"/>
    <property type="molecule type" value="Genomic_DNA"/>
</dbReference>
<dbReference type="GO" id="GO:0005840">
    <property type="term" value="C:ribosome"/>
    <property type="evidence" value="ECO:0007669"/>
    <property type="project" value="UniProtKB-KW"/>
</dbReference>
<geneLocation type="chloroplast" evidence="4"/>
<dbReference type="GO" id="GO:0006412">
    <property type="term" value="P:translation"/>
    <property type="evidence" value="ECO:0007669"/>
    <property type="project" value="InterPro"/>
</dbReference>
<dbReference type="GO" id="GO:1990904">
    <property type="term" value="C:ribonucleoprotein complex"/>
    <property type="evidence" value="ECO:0007669"/>
    <property type="project" value="UniProtKB-KW"/>
</dbReference>
<keyword evidence="2 4" id="KW-0689">Ribosomal protein</keyword>
<dbReference type="AlphaFoldDB" id="A0A1Z1MMI1"/>
<reference evidence="4" key="1">
    <citation type="journal article" date="2017" name="J. Phycol.">
        <title>Analysis of chloroplast genomes and a supermatrix inform reclassification of the Rhodomelaceae (Rhodophyta).</title>
        <authorList>
            <person name="Diaz-Tapia P."/>
            <person name="Maggs C.A."/>
            <person name="West J.A."/>
            <person name="Verbruggen H."/>
        </authorList>
    </citation>
    <scope>NUCLEOTIDE SEQUENCE</scope>
    <source>
        <strain evidence="4">PD1151</strain>
    </source>
</reference>
<dbReference type="SUPFAM" id="SSF46561">
    <property type="entry name" value="Ribosomal protein L29 (L29p)"/>
    <property type="match status" value="1"/>
</dbReference>
<evidence type="ECO:0000256" key="3">
    <source>
        <dbReference type="ARBA" id="ARBA00023274"/>
    </source>
</evidence>
<accession>A0A1Z1MMI1</accession>
<dbReference type="GO" id="GO:0003735">
    <property type="term" value="F:structural constituent of ribosome"/>
    <property type="evidence" value="ECO:0007669"/>
    <property type="project" value="InterPro"/>
</dbReference>
<dbReference type="GeneID" id="33360328"/>
<dbReference type="Gene3D" id="1.10.287.310">
    <property type="match status" value="1"/>
</dbReference>
<dbReference type="RefSeq" id="YP_009397893.1">
    <property type="nucleotide sequence ID" value="NC_035289.1"/>
</dbReference>
<gene>
    <name evidence="4" type="primary">rpl29</name>
</gene>
<dbReference type="InterPro" id="IPR036049">
    <property type="entry name" value="Ribosomal_uL29_sf"/>
</dbReference>